<feature type="transmembrane region" description="Helical" evidence="1">
    <location>
        <begin position="36"/>
        <end position="58"/>
    </location>
</feature>
<sequence>MNPRFPHHLNLSILHFHKLLGDTPNSLRQFHSSITFFHLLLHLQLFVHIIIHVITILLPFPIRYIPQPSHNPTALAIKILLHGYSLSIPMHNVINTLRLIFLGCRRIPFLITVVRSTDIALIVIIVKTIIDRTRIRTAVTMIDIVTVVGKAADFLGVEVDLDDVGMDSGFGERGYDWGGGGDDGGEAIAV</sequence>
<dbReference type="AlphaFoldDB" id="A0A022RKA0"/>
<evidence type="ECO:0000313" key="3">
    <source>
        <dbReference type="Proteomes" id="UP000030748"/>
    </source>
</evidence>
<keyword evidence="3" id="KW-1185">Reference proteome</keyword>
<keyword evidence="1" id="KW-0472">Membrane</keyword>
<feature type="transmembrane region" description="Helical" evidence="1">
    <location>
        <begin position="79"/>
        <end position="101"/>
    </location>
</feature>
<dbReference type="Proteomes" id="UP000030748">
    <property type="component" value="Unassembled WGS sequence"/>
</dbReference>
<keyword evidence="1" id="KW-1133">Transmembrane helix</keyword>
<proteinExistence type="predicted"/>
<reference evidence="2 3" key="1">
    <citation type="journal article" date="2013" name="Proc. Natl. Acad. Sci. U.S.A.">
        <title>Fine-scale variation in meiotic recombination in Mimulus inferred from population shotgun sequencing.</title>
        <authorList>
            <person name="Hellsten U."/>
            <person name="Wright K.M."/>
            <person name="Jenkins J."/>
            <person name="Shu S."/>
            <person name="Yuan Y."/>
            <person name="Wessler S.R."/>
            <person name="Schmutz J."/>
            <person name="Willis J.H."/>
            <person name="Rokhsar D.S."/>
        </authorList>
    </citation>
    <scope>NUCLEOTIDE SEQUENCE [LARGE SCALE GENOMIC DNA]</scope>
    <source>
        <strain evidence="3">cv. DUN x IM62</strain>
    </source>
</reference>
<organism evidence="2 3">
    <name type="scientific">Erythranthe guttata</name>
    <name type="common">Yellow monkey flower</name>
    <name type="synonym">Mimulus guttatus</name>
    <dbReference type="NCBI Taxonomy" id="4155"/>
    <lineage>
        <taxon>Eukaryota</taxon>
        <taxon>Viridiplantae</taxon>
        <taxon>Streptophyta</taxon>
        <taxon>Embryophyta</taxon>
        <taxon>Tracheophyta</taxon>
        <taxon>Spermatophyta</taxon>
        <taxon>Magnoliopsida</taxon>
        <taxon>eudicotyledons</taxon>
        <taxon>Gunneridae</taxon>
        <taxon>Pentapetalae</taxon>
        <taxon>asterids</taxon>
        <taxon>lamiids</taxon>
        <taxon>Lamiales</taxon>
        <taxon>Phrymaceae</taxon>
        <taxon>Erythranthe</taxon>
    </lineage>
</organism>
<gene>
    <name evidence="2" type="ORF">MIMGU_mgv1a014409mg</name>
</gene>
<evidence type="ECO:0000256" key="1">
    <source>
        <dbReference type="SAM" id="Phobius"/>
    </source>
</evidence>
<dbReference type="EMBL" id="KI630394">
    <property type="protein sequence ID" value="EYU40611.1"/>
    <property type="molecule type" value="Genomic_DNA"/>
</dbReference>
<name>A0A022RKA0_ERYGU</name>
<accession>A0A022RKA0</accession>
<protein>
    <submittedName>
        <fullName evidence="2">Uncharacterized protein</fullName>
    </submittedName>
</protein>
<evidence type="ECO:0000313" key="2">
    <source>
        <dbReference type="EMBL" id="EYU40611.1"/>
    </source>
</evidence>
<keyword evidence="1" id="KW-0812">Transmembrane</keyword>
<feature type="transmembrane region" description="Helical" evidence="1">
    <location>
        <begin position="107"/>
        <end position="126"/>
    </location>
</feature>